<proteinExistence type="predicted"/>
<name>A0A7K3VT26_RHILE</name>
<gene>
    <name evidence="2" type="ORF">GR257_36910</name>
</gene>
<dbReference type="SUPFAM" id="SSF69118">
    <property type="entry name" value="AhpD-like"/>
    <property type="match status" value="1"/>
</dbReference>
<dbReference type="InterPro" id="IPR010195">
    <property type="entry name" value="Uncharacterised_peroxidase-rel"/>
</dbReference>
<accession>A0A7K3VT26</accession>
<evidence type="ECO:0000313" key="2">
    <source>
        <dbReference type="EMBL" id="NEK20345.1"/>
    </source>
</evidence>
<keyword evidence="2" id="KW-0575">Peroxidase</keyword>
<dbReference type="InterPro" id="IPR004675">
    <property type="entry name" value="AhpD_core"/>
</dbReference>
<keyword evidence="2" id="KW-0560">Oxidoreductase</keyword>
<evidence type="ECO:0000313" key="3">
    <source>
        <dbReference type="Proteomes" id="UP000471705"/>
    </source>
</evidence>
<feature type="domain" description="Carboxymuconolactone decarboxylase-like" evidence="1">
    <location>
        <begin position="52"/>
        <end position="119"/>
    </location>
</feature>
<reference evidence="2 3" key="1">
    <citation type="submission" date="2019-12" db="EMBL/GenBank/DDBJ databases">
        <title>Rhizobium genotypes associated with high levels of biological nitrogen fixation by grain legumes in a temperate-maritime cropping system.</title>
        <authorList>
            <person name="Maluk M."/>
            <person name="Francesc Ferrando Molina F."/>
            <person name="Lopez Del Egido L."/>
            <person name="Lafos M."/>
            <person name="Langarica-Fuentes A."/>
            <person name="Gebre Yohannes G."/>
            <person name="Young M.W."/>
            <person name="Martin P."/>
            <person name="Gantlett R."/>
            <person name="Kenicer G."/>
            <person name="Hawes C."/>
            <person name="Begg G.S."/>
            <person name="Quilliam R.S."/>
            <person name="Squire G.R."/>
            <person name="Poole P.S."/>
            <person name="Young P.W."/>
            <person name="Iannetta P.M."/>
            <person name="James E.K."/>
        </authorList>
    </citation>
    <scope>NUCLEOTIDE SEQUENCE [LARGE SCALE GENOMIC DNA]</scope>
    <source>
        <strain evidence="2 3">JHI54</strain>
    </source>
</reference>
<evidence type="ECO:0000259" key="1">
    <source>
        <dbReference type="Pfam" id="PF02627"/>
    </source>
</evidence>
<comment type="caution">
    <text evidence="2">The sequence shown here is derived from an EMBL/GenBank/DDBJ whole genome shotgun (WGS) entry which is preliminary data.</text>
</comment>
<dbReference type="PANTHER" id="PTHR35446">
    <property type="entry name" value="SI:CH211-175M2.5"/>
    <property type="match status" value="1"/>
</dbReference>
<dbReference type="Gene3D" id="1.20.1290.10">
    <property type="entry name" value="AhpD-like"/>
    <property type="match status" value="1"/>
</dbReference>
<dbReference type="Pfam" id="PF02627">
    <property type="entry name" value="CMD"/>
    <property type="match status" value="1"/>
</dbReference>
<dbReference type="AlphaFoldDB" id="A0A7K3VT26"/>
<dbReference type="InterPro" id="IPR029032">
    <property type="entry name" value="AhpD-like"/>
</dbReference>
<organism evidence="2 3">
    <name type="scientific">Rhizobium leguminosarum</name>
    <dbReference type="NCBI Taxonomy" id="384"/>
    <lineage>
        <taxon>Bacteria</taxon>
        <taxon>Pseudomonadati</taxon>
        <taxon>Pseudomonadota</taxon>
        <taxon>Alphaproteobacteria</taxon>
        <taxon>Hyphomicrobiales</taxon>
        <taxon>Rhizobiaceae</taxon>
        <taxon>Rhizobium/Agrobacterium group</taxon>
        <taxon>Rhizobium</taxon>
    </lineage>
</organism>
<dbReference type="RefSeq" id="WP_164050645.1">
    <property type="nucleotide sequence ID" value="NZ_WUFV01000040.1"/>
</dbReference>
<dbReference type="EMBL" id="WUFV01000040">
    <property type="protein sequence ID" value="NEK20345.1"/>
    <property type="molecule type" value="Genomic_DNA"/>
</dbReference>
<dbReference type="InterPro" id="IPR003779">
    <property type="entry name" value="CMD-like"/>
</dbReference>
<dbReference type="PANTHER" id="PTHR35446:SF3">
    <property type="entry name" value="CMD DOMAIN-CONTAINING PROTEIN"/>
    <property type="match status" value="1"/>
</dbReference>
<sequence>MSRIAIPATIDMAPPASQTALKTIERQIGKVPNIYRLMAVSPQSLEGHLGMFGALEKGKLSPQTRNRIALAVAEIDGCEYCLSAHTFIGHHLKLDDAEIKANREGGSTDPRANAAVSFAAKLTRRRGKVAAEDIDEVRTVGYGDDEIIEIILHVALNTWTNYLNNTADTDIDFPIVRADPPHLRTQSIVDA</sequence>
<protein>
    <submittedName>
        <fullName evidence="2">Peroxidase-related enzyme</fullName>
    </submittedName>
</protein>
<dbReference type="NCBIfam" id="TIGR01926">
    <property type="entry name" value="peroxid_rel"/>
    <property type="match status" value="1"/>
</dbReference>
<dbReference type="Proteomes" id="UP000471705">
    <property type="component" value="Unassembled WGS sequence"/>
</dbReference>
<dbReference type="GO" id="GO:0051920">
    <property type="term" value="F:peroxiredoxin activity"/>
    <property type="evidence" value="ECO:0007669"/>
    <property type="project" value="InterPro"/>
</dbReference>
<dbReference type="NCBIfam" id="TIGR00778">
    <property type="entry name" value="ahpD_dom"/>
    <property type="match status" value="1"/>
</dbReference>